<protein>
    <recommendedName>
        <fullName evidence="4">Lipoprotein</fullName>
    </recommendedName>
</protein>
<proteinExistence type="predicted"/>
<feature type="signal peptide" evidence="1">
    <location>
        <begin position="1"/>
        <end position="19"/>
    </location>
</feature>
<dbReference type="EMBL" id="JAAWWK010000006">
    <property type="protein sequence ID" value="NKI19016.1"/>
    <property type="molecule type" value="Genomic_DNA"/>
</dbReference>
<dbReference type="RefSeq" id="WP_168451520.1">
    <property type="nucleotide sequence ID" value="NZ_JAAWWK010000006.1"/>
</dbReference>
<evidence type="ECO:0000313" key="3">
    <source>
        <dbReference type="Proteomes" id="UP000765845"/>
    </source>
</evidence>
<reference evidence="2 3" key="1">
    <citation type="submission" date="2020-04" db="EMBL/GenBank/DDBJ databases">
        <authorList>
            <person name="Yoon J."/>
        </authorList>
    </citation>
    <scope>NUCLEOTIDE SEQUENCE [LARGE SCALE GENOMIC DNA]</scope>
    <source>
        <strain evidence="2 3">KMU-166</strain>
    </source>
</reference>
<dbReference type="PROSITE" id="PS51257">
    <property type="entry name" value="PROKAR_LIPOPROTEIN"/>
    <property type="match status" value="1"/>
</dbReference>
<name>A0ABX1GJ55_9GAMM</name>
<evidence type="ECO:0000256" key="1">
    <source>
        <dbReference type="SAM" id="SignalP"/>
    </source>
</evidence>
<feature type="chain" id="PRO_5046128751" description="Lipoprotein" evidence="1">
    <location>
        <begin position="20"/>
        <end position="111"/>
    </location>
</feature>
<keyword evidence="1" id="KW-0732">Signal</keyword>
<accession>A0ABX1GJ55</accession>
<gene>
    <name evidence="2" type="ORF">HCU74_16530</name>
</gene>
<keyword evidence="3" id="KW-1185">Reference proteome</keyword>
<organism evidence="2 3">
    <name type="scientific">Spongiibacter thalassae</name>
    <dbReference type="NCBI Taxonomy" id="2721624"/>
    <lineage>
        <taxon>Bacteria</taxon>
        <taxon>Pseudomonadati</taxon>
        <taxon>Pseudomonadota</taxon>
        <taxon>Gammaproteobacteria</taxon>
        <taxon>Cellvibrionales</taxon>
        <taxon>Spongiibacteraceae</taxon>
        <taxon>Spongiibacter</taxon>
    </lineage>
</organism>
<evidence type="ECO:0008006" key="4">
    <source>
        <dbReference type="Google" id="ProtNLM"/>
    </source>
</evidence>
<sequence length="111" mass="12371">MKFFIHLIMALMVYGCASTSDVVPAGKDTYMIAGQGGEFDYSGSKIKAGLYQSANQYCVSIGKQFMPLRDSYRDKGSSMASAELHFRCLKEDDPELKRPNMESVPDIKISR</sequence>
<dbReference type="Proteomes" id="UP000765845">
    <property type="component" value="Unassembled WGS sequence"/>
</dbReference>
<evidence type="ECO:0000313" key="2">
    <source>
        <dbReference type="EMBL" id="NKI19016.1"/>
    </source>
</evidence>
<comment type="caution">
    <text evidence="2">The sequence shown here is derived from an EMBL/GenBank/DDBJ whole genome shotgun (WGS) entry which is preliminary data.</text>
</comment>